<accession>L8FQY9</accession>
<organism evidence="9 10">
    <name type="scientific">Pseudogymnoascus destructans (strain ATCC MYA-4855 / 20631-21)</name>
    <name type="common">Bat white-nose syndrome fungus</name>
    <name type="synonym">Geomyces destructans</name>
    <dbReference type="NCBI Taxonomy" id="658429"/>
    <lineage>
        <taxon>Eukaryota</taxon>
        <taxon>Fungi</taxon>
        <taxon>Dikarya</taxon>
        <taxon>Ascomycota</taxon>
        <taxon>Pezizomycotina</taxon>
        <taxon>Leotiomycetes</taxon>
        <taxon>Thelebolales</taxon>
        <taxon>Thelebolaceae</taxon>
        <taxon>Pseudogymnoascus</taxon>
    </lineage>
</organism>
<dbReference type="InterPro" id="IPR001000">
    <property type="entry name" value="GH10_dom"/>
</dbReference>
<feature type="chain" id="PRO_5003989129" description="Beta-xylanase" evidence="7">
    <location>
        <begin position="18"/>
        <end position="292"/>
    </location>
</feature>
<keyword evidence="5 6" id="KW-0624">Polysaccharide degradation</keyword>
<feature type="domain" description="GH10" evidence="8">
    <location>
        <begin position="49"/>
        <end position="292"/>
    </location>
</feature>
<evidence type="ECO:0000256" key="2">
    <source>
        <dbReference type="ARBA" id="ARBA00022801"/>
    </source>
</evidence>
<evidence type="ECO:0000256" key="3">
    <source>
        <dbReference type="ARBA" id="ARBA00023277"/>
    </source>
</evidence>
<dbReference type="VEuPathDB" id="FungiDB:GMDG_01110"/>
<proteinExistence type="inferred from homology"/>
<evidence type="ECO:0000313" key="10">
    <source>
        <dbReference type="Proteomes" id="UP000011064"/>
    </source>
</evidence>
<evidence type="ECO:0000313" key="9">
    <source>
        <dbReference type="EMBL" id="ELR02888.1"/>
    </source>
</evidence>
<keyword evidence="7" id="KW-0732">Signal</keyword>
<evidence type="ECO:0000259" key="8">
    <source>
        <dbReference type="PROSITE" id="PS51760"/>
    </source>
</evidence>
<reference evidence="10" key="1">
    <citation type="submission" date="2010-09" db="EMBL/GenBank/DDBJ databases">
        <title>The genome sequence of Geomyces destructans 20631-21.</title>
        <authorList>
            <consortium name="The Broad Institute Genome Sequencing Platform"/>
            <person name="Cuomo C.A."/>
            <person name="Blehert D.S."/>
            <person name="Lorch J.M."/>
            <person name="Young S.K."/>
            <person name="Zeng Q."/>
            <person name="Gargeya S."/>
            <person name="Fitzgerald M."/>
            <person name="Haas B."/>
            <person name="Abouelleil A."/>
            <person name="Alvarado L."/>
            <person name="Arachchi H.M."/>
            <person name="Berlin A."/>
            <person name="Brown A."/>
            <person name="Chapman S.B."/>
            <person name="Chen Z."/>
            <person name="Dunbar C."/>
            <person name="Freedman E."/>
            <person name="Gearin G."/>
            <person name="Gellesch M."/>
            <person name="Goldberg J."/>
            <person name="Griggs A."/>
            <person name="Gujja S."/>
            <person name="Heiman D."/>
            <person name="Howarth C."/>
            <person name="Larson L."/>
            <person name="Lui A."/>
            <person name="MacDonald P.J.P."/>
            <person name="Montmayeur A."/>
            <person name="Murphy C."/>
            <person name="Neiman D."/>
            <person name="Pearson M."/>
            <person name="Priest M."/>
            <person name="Roberts A."/>
            <person name="Saif S."/>
            <person name="Shea T."/>
            <person name="Shenoy N."/>
            <person name="Sisk P."/>
            <person name="Stolte C."/>
            <person name="Sykes S."/>
            <person name="Wortman J."/>
            <person name="Nusbaum C."/>
            <person name="Birren B."/>
        </authorList>
    </citation>
    <scope>NUCLEOTIDE SEQUENCE [LARGE SCALE GENOMIC DNA]</scope>
    <source>
        <strain evidence="10">ATCC MYA-4855 / 20631-21</strain>
    </source>
</reference>
<comment type="catalytic activity">
    <reaction evidence="6">
        <text>Endohydrolysis of (1-&gt;4)-beta-D-xylosidic linkages in xylans.</text>
        <dbReference type="EC" id="3.2.1.8"/>
    </reaction>
</comment>
<dbReference type="OrthoDB" id="3055998at2759"/>
<dbReference type="PRINTS" id="PR00134">
    <property type="entry name" value="GLHYDRLASE10"/>
</dbReference>
<dbReference type="HOGENOM" id="CLU_020161_2_0_1"/>
<dbReference type="InParanoid" id="L8FQY9"/>
<dbReference type="EC" id="3.2.1.8" evidence="6"/>
<dbReference type="InterPro" id="IPR044846">
    <property type="entry name" value="GH10"/>
</dbReference>
<keyword evidence="4 6" id="KW-0326">Glycosidase</keyword>
<keyword evidence="2 6" id="KW-0378">Hydrolase</keyword>
<evidence type="ECO:0000256" key="6">
    <source>
        <dbReference type="RuleBase" id="RU361174"/>
    </source>
</evidence>
<dbReference type="SUPFAM" id="SSF51445">
    <property type="entry name" value="(Trans)glycosidases"/>
    <property type="match status" value="1"/>
</dbReference>
<dbReference type="Proteomes" id="UP000011064">
    <property type="component" value="Unassembled WGS sequence"/>
</dbReference>
<dbReference type="SMR" id="L8FQY9"/>
<dbReference type="SMART" id="SM00633">
    <property type="entry name" value="Glyco_10"/>
    <property type="match status" value="1"/>
</dbReference>
<dbReference type="Pfam" id="PF00331">
    <property type="entry name" value="Glyco_hydro_10"/>
    <property type="match status" value="2"/>
</dbReference>
<evidence type="ECO:0000256" key="4">
    <source>
        <dbReference type="ARBA" id="ARBA00023295"/>
    </source>
</evidence>
<evidence type="ECO:0000256" key="7">
    <source>
        <dbReference type="SAM" id="SignalP"/>
    </source>
</evidence>
<comment type="similarity">
    <text evidence="1 6">Belongs to the glycosyl hydrolase 10 (cellulase F) family.</text>
</comment>
<sequence length="292" mass="31013">MHYSFVAAALLAPLALAAPHEKTLLSRQEAATSLNEVFVGHGKKYFGVATDQGCLNADKNAAIIQADFGLVTPENSGKWDTIESSQGNFNFAGLDYLVDWATTNGKFADTPPCGTNHVSTEIGRYKGKIYAWDVVNEIFDEDGLRSSVFSNVLGEDFVRIAFEAAGAADPNAKLYINDYKNNLDQANYAKTQGMITYVNKWVAAGVPIDGIGSQGHLTTGLGSSAEAALTALAGSSVSEIAVTELDIVNAGEPDYVAVAKACLNIEKCVGITVWGVSDKGSWRASSNPLLFD</sequence>
<evidence type="ECO:0000256" key="5">
    <source>
        <dbReference type="ARBA" id="ARBA00023326"/>
    </source>
</evidence>
<dbReference type="GO" id="GO:0000272">
    <property type="term" value="P:polysaccharide catabolic process"/>
    <property type="evidence" value="ECO:0007669"/>
    <property type="project" value="UniProtKB-KW"/>
</dbReference>
<name>L8FQY9_PSED2</name>
<dbReference type="Gene3D" id="3.20.20.80">
    <property type="entry name" value="Glycosidases"/>
    <property type="match status" value="2"/>
</dbReference>
<dbReference type="InterPro" id="IPR017853">
    <property type="entry name" value="GH"/>
</dbReference>
<gene>
    <name evidence="9" type="ORF">GMDG_01110</name>
</gene>
<dbReference type="PROSITE" id="PS51760">
    <property type="entry name" value="GH10_2"/>
    <property type="match status" value="1"/>
</dbReference>
<dbReference type="PANTHER" id="PTHR31490:SF76">
    <property type="entry name" value="ENDO-1,4-BETA-XYLANASE C"/>
    <property type="match status" value="1"/>
</dbReference>
<dbReference type="AlphaFoldDB" id="L8FQY9"/>
<dbReference type="EMBL" id="GL573181">
    <property type="protein sequence ID" value="ELR02888.1"/>
    <property type="molecule type" value="Genomic_DNA"/>
</dbReference>
<dbReference type="STRING" id="658429.L8FQY9"/>
<protein>
    <recommendedName>
        <fullName evidence="6">Beta-xylanase</fullName>
        <ecNumber evidence="6">3.2.1.8</ecNumber>
    </recommendedName>
</protein>
<feature type="signal peptide" evidence="7">
    <location>
        <begin position="1"/>
        <end position="17"/>
    </location>
</feature>
<dbReference type="GO" id="GO:0031176">
    <property type="term" value="F:endo-1,4-beta-xylanase activity"/>
    <property type="evidence" value="ECO:0007669"/>
    <property type="project" value="UniProtKB-EC"/>
</dbReference>
<keyword evidence="3 6" id="KW-0119">Carbohydrate metabolism</keyword>
<dbReference type="PANTHER" id="PTHR31490">
    <property type="entry name" value="GLYCOSYL HYDROLASE"/>
    <property type="match status" value="1"/>
</dbReference>
<evidence type="ECO:0000256" key="1">
    <source>
        <dbReference type="ARBA" id="ARBA00007495"/>
    </source>
</evidence>
<keyword evidence="10" id="KW-1185">Reference proteome</keyword>